<sequence>MMPAASRIKHTRRALGYRMLTAVFGLGLLAGCTTVPSGLPALPFAGSAPAAPLNPLGPLEPPQPRIWPDAAQDVLNQRARGFGLVHAPELQRYLNGLYARIKTQAGVPAWPGGVQVVANESLEAYATAAGNIYVSLPWLTSVESEDELVALLSHEFGHVYLHYHQLEGAIEGADMAAGTVGIGVALAKKTGQVAGWNQLDSLMAAYSLGKGLATTVYSRTQESAADSFGLNVSLKMRYSYEHGLKAFLERIASWEDSNRERDVRRQEKLLAAIRADAMAKAQKSAGGGRAPDAVQLRVAQTTGEVQGAIGATLQNWGFKLEQTMGKLRSDHPDITERIDTLARAVDAAPAAQGDANPVVAPLLAARKEKRTAAILANYELAFRALGAPSDPASLAAARRATAEPTATHAVPLFALYTVLGQQPGTQSRRVIDPGLIFEANFRSEQDRAWKLYTVRALGLKASSGTPAAKNVMELGLAYFGKAEDAWPDVIRFYGETQGWDEAKRRAAECGKLFRHAAARCNGAAISPAEQAEADRKAQAKAENLVDKVFKKK</sequence>
<keyword evidence="4 8" id="KW-0378">Hydrolase</keyword>
<evidence type="ECO:0000256" key="1">
    <source>
        <dbReference type="ARBA" id="ARBA00001947"/>
    </source>
</evidence>
<evidence type="ECO:0000256" key="5">
    <source>
        <dbReference type="ARBA" id="ARBA00022833"/>
    </source>
</evidence>
<keyword evidence="9" id="KW-1185">Reference proteome</keyword>
<accession>A0ABW0PQR5</accession>
<dbReference type="PANTHER" id="PTHR22726">
    <property type="entry name" value="METALLOENDOPEPTIDASE OMA1"/>
    <property type="match status" value="1"/>
</dbReference>
<organism evidence="8 9">
    <name type="scientific">Massilia jejuensis</name>
    <dbReference type="NCBI Taxonomy" id="648894"/>
    <lineage>
        <taxon>Bacteria</taxon>
        <taxon>Pseudomonadati</taxon>
        <taxon>Pseudomonadota</taxon>
        <taxon>Betaproteobacteria</taxon>
        <taxon>Burkholderiales</taxon>
        <taxon>Oxalobacteraceae</taxon>
        <taxon>Telluria group</taxon>
        <taxon>Massilia</taxon>
    </lineage>
</organism>
<keyword evidence="5" id="KW-0862">Zinc</keyword>
<evidence type="ECO:0000256" key="2">
    <source>
        <dbReference type="ARBA" id="ARBA00022670"/>
    </source>
</evidence>
<gene>
    <name evidence="8" type="ORF">ACFPOU_16980</name>
</gene>
<evidence type="ECO:0000256" key="6">
    <source>
        <dbReference type="ARBA" id="ARBA00023049"/>
    </source>
</evidence>
<dbReference type="Gene3D" id="3.30.2010.10">
    <property type="entry name" value="Metalloproteases ('zincins'), catalytic domain"/>
    <property type="match status" value="1"/>
</dbReference>
<dbReference type="RefSeq" id="WP_379723759.1">
    <property type="nucleotide sequence ID" value="NZ_JBHSMS010000054.1"/>
</dbReference>
<name>A0ABW0PQR5_9BURK</name>
<evidence type="ECO:0000259" key="7">
    <source>
        <dbReference type="Pfam" id="PF01435"/>
    </source>
</evidence>
<dbReference type="PROSITE" id="PS51257">
    <property type="entry name" value="PROKAR_LIPOPROTEIN"/>
    <property type="match status" value="1"/>
</dbReference>
<dbReference type="Proteomes" id="UP001596031">
    <property type="component" value="Unassembled WGS sequence"/>
</dbReference>
<evidence type="ECO:0000313" key="9">
    <source>
        <dbReference type="Proteomes" id="UP001596031"/>
    </source>
</evidence>
<dbReference type="PANTHER" id="PTHR22726:SF1">
    <property type="entry name" value="METALLOENDOPEPTIDASE OMA1, MITOCHONDRIAL"/>
    <property type="match status" value="1"/>
</dbReference>
<evidence type="ECO:0000256" key="3">
    <source>
        <dbReference type="ARBA" id="ARBA00022723"/>
    </source>
</evidence>
<comment type="caution">
    <text evidence="8">The sequence shown here is derived from an EMBL/GenBank/DDBJ whole genome shotgun (WGS) entry which is preliminary data.</text>
</comment>
<dbReference type="EMBL" id="JBHSMS010000054">
    <property type="protein sequence ID" value="MFC5512799.1"/>
    <property type="molecule type" value="Genomic_DNA"/>
</dbReference>
<feature type="domain" description="Peptidase M48" evidence="7">
    <location>
        <begin position="91"/>
        <end position="342"/>
    </location>
</feature>
<dbReference type="InterPro" id="IPR001915">
    <property type="entry name" value="Peptidase_M48"/>
</dbReference>
<keyword evidence="2" id="KW-0645">Protease</keyword>
<keyword evidence="6 8" id="KW-0482">Metalloprotease</keyword>
<dbReference type="GO" id="GO:0008237">
    <property type="term" value="F:metallopeptidase activity"/>
    <property type="evidence" value="ECO:0007669"/>
    <property type="project" value="UniProtKB-KW"/>
</dbReference>
<evidence type="ECO:0000256" key="4">
    <source>
        <dbReference type="ARBA" id="ARBA00022801"/>
    </source>
</evidence>
<dbReference type="Pfam" id="PF01435">
    <property type="entry name" value="Peptidase_M48"/>
    <property type="match status" value="1"/>
</dbReference>
<reference evidence="9" key="1">
    <citation type="journal article" date="2019" name="Int. J. Syst. Evol. Microbiol.">
        <title>The Global Catalogue of Microorganisms (GCM) 10K type strain sequencing project: providing services to taxonomists for standard genome sequencing and annotation.</title>
        <authorList>
            <consortium name="The Broad Institute Genomics Platform"/>
            <consortium name="The Broad Institute Genome Sequencing Center for Infectious Disease"/>
            <person name="Wu L."/>
            <person name="Ma J."/>
        </authorList>
    </citation>
    <scope>NUCLEOTIDE SEQUENCE [LARGE SCALE GENOMIC DNA]</scope>
    <source>
        <strain evidence="9">CCUG 38813</strain>
    </source>
</reference>
<dbReference type="EC" id="3.4.24.-" evidence="8"/>
<evidence type="ECO:0000313" key="8">
    <source>
        <dbReference type="EMBL" id="MFC5512799.1"/>
    </source>
</evidence>
<dbReference type="InterPro" id="IPR051156">
    <property type="entry name" value="Mito/Outer_Membr_Metalloprot"/>
</dbReference>
<proteinExistence type="predicted"/>
<comment type="cofactor">
    <cofactor evidence="1">
        <name>Zn(2+)</name>
        <dbReference type="ChEBI" id="CHEBI:29105"/>
    </cofactor>
</comment>
<keyword evidence="3" id="KW-0479">Metal-binding</keyword>
<protein>
    <submittedName>
        <fullName evidence="8">M48 family metalloprotease</fullName>
        <ecNumber evidence="8">3.4.24.-</ecNumber>
    </submittedName>
</protein>